<comment type="catalytic activity">
    <reaction evidence="4">
        <text>(E)-4-coumarate + ATP + H(+) = (E)-4-coumaroyl-AMP + diphosphate</text>
        <dbReference type="Rhea" id="RHEA:72419"/>
        <dbReference type="ChEBI" id="CHEBI:12876"/>
        <dbReference type="ChEBI" id="CHEBI:15378"/>
        <dbReference type="ChEBI" id="CHEBI:30616"/>
        <dbReference type="ChEBI" id="CHEBI:33019"/>
        <dbReference type="ChEBI" id="CHEBI:192348"/>
    </reaction>
    <physiologicalReaction direction="left-to-right" evidence="4">
        <dbReference type="Rhea" id="RHEA:72420"/>
    </physiologicalReaction>
</comment>
<dbReference type="Proteomes" id="UP001497457">
    <property type="component" value="Chromosome 15b"/>
</dbReference>
<dbReference type="InterPro" id="IPR045851">
    <property type="entry name" value="AMP-bd_C_sf"/>
</dbReference>
<evidence type="ECO:0000256" key="6">
    <source>
        <dbReference type="ARBA" id="ARBA00034252"/>
    </source>
</evidence>
<organism evidence="10 11">
    <name type="scientific">Urochloa decumbens</name>
    <dbReference type="NCBI Taxonomy" id="240449"/>
    <lineage>
        <taxon>Eukaryota</taxon>
        <taxon>Viridiplantae</taxon>
        <taxon>Streptophyta</taxon>
        <taxon>Embryophyta</taxon>
        <taxon>Tracheophyta</taxon>
        <taxon>Spermatophyta</taxon>
        <taxon>Magnoliopsida</taxon>
        <taxon>Liliopsida</taxon>
        <taxon>Poales</taxon>
        <taxon>Poaceae</taxon>
        <taxon>PACMAD clade</taxon>
        <taxon>Panicoideae</taxon>
        <taxon>Panicodae</taxon>
        <taxon>Paniceae</taxon>
        <taxon>Melinidinae</taxon>
        <taxon>Urochloa</taxon>
    </lineage>
</organism>
<evidence type="ECO:0000313" key="11">
    <source>
        <dbReference type="Proteomes" id="UP001497457"/>
    </source>
</evidence>
<dbReference type="GO" id="GO:0016207">
    <property type="term" value="F:4-coumarate-CoA ligase activity"/>
    <property type="evidence" value="ECO:0007669"/>
    <property type="project" value="UniProtKB-EC"/>
</dbReference>
<accession>A0ABC8Y1J2</accession>
<dbReference type="SUPFAM" id="SSF56801">
    <property type="entry name" value="Acetyl-CoA synthetase-like"/>
    <property type="match status" value="1"/>
</dbReference>
<evidence type="ECO:0000256" key="7">
    <source>
        <dbReference type="SAM" id="Phobius"/>
    </source>
</evidence>
<dbReference type="Pfam" id="PF00501">
    <property type="entry name" value="AMP-binding"/>
    <property type="match status" value="1"/>
</dbReference>
<sequence>MAARARGSVWEIQPVDVGAAGLAAAEADAFLAALRSAAAAAGPGAPGDAVWAAVAAAGVLRPEHPHALHQLVYYSVYASWDRAARGPPPYWFPSPIDCKQTNLGRLMEENGPKLLGSSYKDPISSFNHFYRFSVENQEVYWSMVLKQLAVKFQQEPKAILSTSDRSNKGGTWLQGAVLNIAECCLLPCPSLKRTDDSTAIIWRDEGLDDHPVNRMSLKELRSQVITVANALDTVFQKGDRIAIDMPMTCDAVIIHLAIVLGGFVIVSIADSFAPQEIGTRMAVSKAKAIFTQDFIIRGGKKVPLYSRVVQGTSSKAVVIPATGGYLGVTLRNGDVSWKDFLSRAAGRSSIYSSAYQSADAITNILFSSGTTGEPKAIPWTQLAPIRCAADTWAHLDVRPQDIGCWPTNLGWVMGPIILYSCFLNGATLALYHGSPLGRDFCKFVQDAGVTVLGSVPSLVKSWKAGNYAKGLDWTKIRVLGTTGEASDIDDNLWLTSRTSYKPIVECCGGTELASSYIQGSLLQPQAFGAFSGASMSTGFVILDEQGTPYPDDVPCAGEVGLFPLYFGATNWLLNADHNKVYFDGMPIYKGRQLRRHGDIVQRTVGGYYIVQGRADDTMNLGGIKTSSVEIERVCNRADEGLLETAAVSIKPAGGGPEHLAILAVLKDRSAQYHVNLLKSKFQRAIQKNLNPLFKVSYVKIVPEFPRTASNKLLRRVLRDQLKQELSNHSKL</sequence>
<evidence type="ECO:0000256" key="2">
    <source>
        <dbReference type="ARBA" id="ARBA00006432"/>
    </source>
</evidence>
<evidence type="ECO:0000256" key="3">
    <source>
        <dbReference type="ARBA" id="ARBA00012959"/>
    </source>
</evidence>
<dbReference type="PROSITE" id="PS00455">
    <property type="entry name" value="AMP_BINDING"/>
    <property type="match status" value="1"/>
</dbReference>
<comment type="catalytic activity">
    <reaction evidence="5">
        <text>(E)-4-coumaroyl-AMP + CoA = (E)-4-coumaroyl-CoA + AMP + H(+)</text>
        <dbReference type="Rhea" id="RHEA:72423"/>
        <dbReference type="ChEBI" id="CHEBI:15378"/>
        <dbReference type="ChEBI" id="CHEBI:57287"/>
        <dbReference type="ChEBI" id="CHEBI:85008"/>
        <dbReference type="ChEBI" id="CHEBI:192348"/>
        <dbReference type="ChEBI" id="CHEBI:456215"/>
    </reaction>
    <physiologicalReaction direction="left-to-right" evidence="5">
        <dbReference type="Rhea" id="RHEA:72424"/>
    </physiologicalReaction>
</comment>
<feature type="domain" description="Acetyl-coenzyme A synthetase N-terminal" evidence="9">
    <location>
        <begin position="128"/>
        <end position="184"/>
    </location>
</feature>
<evidence type="ECO:0000313" key="10">
    <source>
        <dbReference type="EMBL" id="CAL4936565.1"/>
    </source>
</evidence>
<evidence type="ECO:0000256" key="4">
    <source>
        <dbReference type="ARBA" id="ARBA00034219"/>
    </source>
</evidence>
<dbReference type="EMBL" id="OZ075125">
    <property type="protein sequence ID" value="CAL4936565.1"/>
    <property type="molecule type" value="Genomic_DNA"/>
</dbReference>
<name>A0ABC8Y1J2_9POAL</name>
<dbReference type="Pfam" id="PF16177">
    <property type="entry name" value="ACAS_N"/>
    <property type="match status" value="1"/>
</dbReference>
<evidence type="ECO:0000259" key="9">
    <source>
        <dbReference type="Pfam" id="PF16177"/>
    </source>
</evidence>
<comment type="similarity">
    <text evidence="2">Belongs to the ATP-dependent AMP-binding enzyme family.</text>
</comment>
<dbReference type="InterPro" id="IPR020845">
    <property type="entry name" value="AMP-binding_CS"/>
</dbReference>
<protein>
    <recommendedName>
        <fullName evidence="3">4-coumarate--CoA ligase</fullName>
        <ecNumber evidence="3">6.2.1.12</ecNumber>
    </recommendedName>
</protein>
<dbReference type="PANTHER" id="PTHR44378">
    <property type="entry name" value="ACYL-ACTIVATING ENZYME 17, PEROXISOMAL-RELATED"/>
    <property type="match status" value="1"/>
</dbReference>
<comment type="cofactor">
    <cofactor evidence="1">
        <name>Mg(2+)</name>
        <dbReference type="ChEBI" id="CHEBI:18420"/>
    </cofactor>
</comment>
<comment type="catalytic activity">
    <reaction evidence="6">
        <text>(E)-4-coumarate + ATP + CoA = (E)-4-coumaroyl-CoA + AMP + diphosphate</text>
        <dbReference type="Rhea" id="RHEA:19641"/>
        <dbReference type="ChEBI" id="CHEBI:12876"/>
        <dbReference type="ChEBI" id="CHEBI:30616"/>
        <dbReference type="ChEBI" id="CHEBI:33019"/>
        <dbReference type="ChEBI" id="CHEBI:57287"/>
        <dbReference type="ChEBI" id="CHEBI:85008"/>
        <dbReference type="ChEBI" id="CHEBI:456215"/>
        <dbReference type="EC" id="6.2.1.12"/>
    </reaction>
    <physiologicalReaction direction="left-to-right" evidence="6">
        <dbReference type="Rhea" id="RHEA:19642"/>
    </physiologicalReaction>
</comment>
<dbReference type="InterPro" id="IPR032387">
    <property type="entry name" value="ACAS_N"/>
</dbReference>
<dbReference type="Gene3D" id="3.40.50.12780">
    <property type="entry name" value="N-terminal domain of ligase-like"/>
    <property type="match status" value="1"/>
</dbReference>
<keyword evidence="11" id="KW-1185">Reference proteome</keyword>
<dbReference type="Gene3D" id="3.30.300.30">
    <property type="match status" value="1"/>
</dbReference>
<dbReference type="InterPro" id="IPR000873">
    <property type="entry name" value="AMP-dep_synth/lig_dom"/>
</dbReference>
<evidence type="ECO:0000256" key="1">
    <source>
        <dbReference type="ARBA" id="ARBA00001946"/>
    </source>
</evidence>
<keyword evidence="7" id="KW-1133">Transmembrane helix</keyword>
<evidence type="ECO:0000256" key="5">
    <source>
        <dbReference type="ARBA" id="ARBA00034223"/>
    </source>
</evidence>
<dbReference type="PANTHER" id="PTHR44378:SF1">
    <property type="entry name" value="ACYL-ACTIVATING ENZYME 18, PEROXISOMAL-RELATED"/>
    <property type="match status" value="1"/>
</dbReference>
<dbReference type="AlphaFoldDB" id="A0ABC8Y1J2"/>
<keyword evidence="7" id="KW-0812">Transmembrane</keyword>
<reference evidence="11" key="1">
    <citation type="submission" date="2024-06" db="EMBL/GenBank/DDBJ databases">
        <authorList>
            <person name="Ryan C."/>
        </authorList>
    </citation>
    <scope>NUCLEOTIDE SEQUENCE [LARGE SCALE GENOMIC DNA]</scope>
</reference>
<reference evidence="10 11" key="2">
    <citation type="submission" date="2024-10" db="EMBL/GenBank/DDBJ databases">
        <authorList>
            <person name="Ryan C."/>
        </authorList>
    </citation>
    <scope>NUCLEOTIDE SEQUENCE [LARGE SCALE GENOMIC DNA]</scope>
</reference>
<proteinExistence type="inferred from homology"/>
<dbReference type="InterPro" id="IPR042099">
    <property type="entry name" value="ANL_N_sf"/>
</dbReference>
<feature type="transmembrane region" description="Helical" evidence="7">
    <location>
        <begin position="252"/>
        <end position="273"/>
    </location>
</feature>
<dbReference type="GO" id="GO:0009698">
    <property type="term" value="P:phenylpropanoid metabolic process"/>
    <property type="evidence" value="ECO:0007669"/>
    <property type="project" value="UniProtKB-ARBA"/>
</dbReference>
<keyword evidence="7" id="KW-0472">Membrane</keyword>
<evidence type="ECO:0000259" key="8">
    <source>
        <dbReference type="Pfam" id="PF00501"/>
    </source>
</evidence>
<gene>
    <name evidence="10" type="ORF">URODEC1_LOCUS30003</name>
</gene>
<feature type="domain" description="AMP-dependent synthetase/ligase" evidence="8">
    <location>
        <begin position="192"/>
        <end position="559"/>
    </location>
</feature>
<dbReference type="GO" id="GO:0106290">
    <property type="term" value="F:trans-cinnamate-CoA ligase activity"/>
    <property type="evidence" value="ECO:0007669"/>
    <property type="project" value="UniProtKB-ARBA"/>
</dbReference>
<dbReference type="EC" id="6.2.1.12" evidence="3"/>